<protein>
    <submittedName>
        <fullName evidence="5">Flagellin</fullName>
    </submittedName>
</protein>
<dbReference type="PANTHER" id="PTHR42792:SF2">
    <property type="entry name" value="FLAGELLIN"/>
    <property type="match status" value="1"/>
</dbReference>
<dbReference type="InterPro" id="IPR046358">
    <property type="entry name" value="Flagellin_C"/>
</dbReference>
<comment type="subcellular location">
    <subcellularLocation>
        <location evidence="1">Bacterial flagellum</location>
    </subcellularLocation>
</comment>
<dbReference type="SUPFAM" id="SSF64518">
    <property type="entry name" value="Phase 1 flagellin"/>
    <property type="match status" value="1"/>
</dbReference>
<dbReference type="Gene3D" id="6.10.10.10">
    <property type="entry name" value="Flagellar export chaperone, C-terminal domain"/>
    <property type="match status" value="1"/>
</dbReference>
<dbReference type="AlphaFoldDB" id="A0AB38YKH4"/>
<gene>
    <name evidence="5" type="ORF">NFC81_09885</name>
</gene>
<sequence length="180" mass="18569">MGAVFGLEGDGIGEAAFGTDSIDGRISAEGVTYETTYGTVTLESAGKFTLEGGSNGTAALEALGLKVGTFGGGEDGQFLKDIDISTFEGATAAITAVDNALRSVTSTRADLGAIQNRFESTISNLQITQENLTAANSRIRDADFASESAELSRTQVLQQAGISILAQANQRPQQVLSLLG</sequence>
<dbReference type="InterPro" id="IPR001492">
    <property type="entry name" value="Flagellin"/>
</dbReference>
<comment type="similarity">
    <text evidence="2">Belongs to the bacterial flagellin family.</text>
</comment>
<dbReference type="GO" id="GO:0005198">
    <property type="term" value="F:structural molecule activity"/>
    <property type="evidence" value="ECO:0007669"/>
    <property type="project" value="InterPro"/>
</dbReference>
<evidence type="ECO:0000313" key="5">
    <source>
        <dbReference type="EMBL" id="WLD59680.1"/>
    </source>
</evidence>
<keyword evidence="5" id="KW-0966">Cell projection</keyword>
<dbReference type="PANTHER" id="PTHR42792">
    <property type="entry name" value="FLAGELLIN"/>
    <property type="match status" value="1"/>
</dbReference>
<dbReference type="InterPro" id="IPR042187">
    <property type="entry name" value="Flagellin_C_sub2"/>
</dbReference>
<evidence type="ECO:0000256" key="1">
    <source>
        <dbReference type="ARBA" id="ARBA00004365"/>
    </source>
</evidence>
<organism evidence="5">
    <name type="scientific">Salinispirillum sp. LH 10-3-1</name>
    <dbReference type="NCBI Taxonomy" id="2952525"/>
    <lineage>
        <taxon>Bacteria</taxon>
        <taxon>Pseudomonadati</taxon>
        <taxon>Pseudomonadota</taxon>
        <taxon>Gammaproteobacteria</taxon>
        <taxon>Oceanospirillales</taxon>
        <taxon>Saccharospirillaceae</taxon>
        <taxon>Salinispirillum</taxon>
    </lineage>
</organism>
<dbReference type="GO" id="GO:0009288">
    <property type="term" value="C:bacterial-type flagellum"/>
    <property type="evidence" value="ECO:0007669"/>
    <property type="project" value="UniProtKB-SubCell"/>
</dbReference>
<proteinExistence type="inferred from homology"/>
<keyword evidence="3" id="KW-0975">Bacterial flagellum</keyword>
<accession>A0AB38YKH4</accession>
<dbReference type="Gene3D" id="1.20.1330.10">
    <property type="entry name" value="f41 fragment of flagellin, N-terminal domain"/>
    <property type="match status" value="1"/>
</dbReference>
<name>A0AB38YKH4_9GAMM</name>
<evidence type="ECO:0000256" key="2">
    <source>
        <dbReference type="ARBA" id="ARBA00005709"/>
    </source>
</evidence>
<evidence type="ECO:0000259" key="4">
    <source>
        <dbReference type="Pfam" id="PF00700"/>
    </source>
</evidence>
<dbReference type="Pfam" id="PF00700">
    <property type="entry name" value="Flagellin_C"/>
    <property type="match status" value="1"/>
</dbReference>
<keyword evidence="5" id="KW-0969">Cilium</keyword>
<feature type="domain" description="Flagellin C-terminal" evidence="4">
    <location>
        <begin position="94"/>
        <end position="179"/>
    </location>
</feature>
<reference evidence="5" key="1">
    <citation type="submission" date="2022-07" db="EMBL/GenBank/DDBJ databases">
        <title>Complete genome sequence of Salinispirillum sp. LH10-3-1 capable of multiple carbohydrate inversion isolated from a soda lake.</title>
        <authorList>
            <person name="Liu J."/>
            <person name="Zhai Y."/>
            <person name="Zhang H."/>
            <person name="Yang H."/>
            <person name="Qu J."/>
            <person name="Li J."/>
        </authorList>
    </citation>
    <scope>NUCLEOTIDE SEQUENCE</scope>
    <source>
        <strain evidence="5">LH 10-3-1</strain>
    </source>
</reference>
<evidence type="ECO:0000256" key="3">
    <source>
        <dbReference type="ARBA" id="ARBA00023143"/>
    </source>
</evidence>
<dbReference type="EMBL" id="CP101717">
    <property type="protein sequence ID" value="WLD59680.1"/>
    <property type="molecule type" value="Genomic_DNA"/>
</dbReference>
<keyword evidence="5" id="KW-0282">Flagellum</keyword>